<accession>A0A7G5XG65</accession>
<dbReference type="GO" id="GO:0000976">
    <property type="term" value="F:transcription cis-regulatory region binding"/>
    <property type="evidence" value="ECO:0007669"/>
    <property type="project" value="TreeGrafter"/>
</dbReference>
<organism evidence="5 6">
    <name type="scientific">Lacibacter sediminis</name>
    <dbReference type="NCBI Taxonomy" id="2760713"/>
    <lineage>
        <taxon>Bacteria</taxon>
        <taxon>Pseudomonadati</taxon>
        <taxon>Bacteroidota</taxon>
        <taxon>Chitinophagia</taxon>
        <taxon>Chitinophagales</taxon>
        <taxon>Chitinophagaceae</taxon>
        <taxon>Lacibacter</taxon>
    </lineage>
</organism>
<dbReference type="GO" id="GO:0003700">
    <property type="term" value="F:DNA-binding transcription factor activity"/>
    <property type="evidence" value="ECO:0007669"/>
    <property type="project" value="TreeGrafter"/>
</dbReference>
<keyword evidence="6" id="KW-1185">Reference proteome</keyword>
<evidence type="ECO:0000313" key="5">
    <source>
        <dbReference type="EMBL" id="QNA44468.1"/>
    </source>
</evidence>
<keyword evidence="2 5" id="KW-0238">DNA-binding</keyword>
<protein>
    <submittedName>
        <fullName evidence="5">LacI family DNA-binding transcriptional regulator</fullName>
    </submittedName>
</protein>
<dbReference type="PANTHER" id="PTHR30146:SF109">
    <property type="entry name" value="HTH-TYPE TRANSCRIPTIONAL REGULATOR GALS"/>
    <property type="match status" value="1"/>
</dbReference>
<dbReference type="CDD" id="cd01392">
    <property type="entry name" value="HTH_LacI"/>
    <property type="match status" value="1"/>
</dbReference>
<sequence length="330" mass="36470">MQQSTLKKLSEALGISISTVSRALKDHPDISAATKLKVKELAAAMEYEPNSYAVQLRTRQSNVLGLLVPSIDNFFYDSFIAAVEDEARKFGYSVLIMQSRDNVEIETANLNIFRKNMAMGVFATVSIATEDMAPFHKLEDLKIPVVFFDRVPEEKGFHTVCLSDADAARLAAEAIIEKKKQNVLALFGHPHLSISRVRSKTFVDTFKQQLPSANITLHFPEQPEPSYELAKAALQSTNPPDVIFCMGDLILIGVMRAIHQLNLKVPEDVAVISISNGFIPTMYNPVITYVETSGYKLGKLSFSQMLGRLKGEEVSENVCVESILVKGGSL</sequence>
<name>A0A7G5XG65_9BACT</name>
<dbReference type="KEGG" id="lacs:H4075_20790"/>
<dbReference type="InterPro" id="IPR025997">
    <property type="entry name" value="SBP_2_dom"/>
</dbReference>
<dbReference type="CDD" id="cd06267">
    <property type="entry name" value="PBP1_LacI_sugar_binding-like"/>
    <property type="match status" value="1"/>
</dbReference>
<evidence type="ECO:0000259" key="4">
    <source>
        <dbReference type="PROSITE" id="PS50932"/>
    </source>
</evidence>
<dbReference type="Gene3D" id="1.10.260.40">
    <property type="entry name" value="lambda repressor-like DNA-binding domains"/>
    <property type="match status" value="1"/>
</dbReference>
<evidence type="ECO:0000256" key="2">
    <source>
        <dbReference type="ARBA" id="ARBA00023125"/>
    </source>
</evidence>
<keyword evidence="1" id="KW-0805">Transcription regulation</keyword>
<evidence type="ECO:0000256" key="3">
    <source>
        <dbReference type="ARBA" id="ARBA00023163"/>
    </source>
</evidence>
<dbReference type="EMBL" id="CP060007">
    <property type="protein sequence ID" value="QNA44468.1"/>
    <property type="molecule type" value="Genomic_DNA"/>
</dbReference>
<keyword evidence="3" id="KW-0804">Transcription</keyword>
<gene>
    <name evidence="5" type="ORF">H4075_20790</name>
</gene>
<dbReference type="InterPro" id="IPR028082">
    <property type="entry name" value="Peripla_BP_I"/>
</dbReference>
<dbReference type="Proteomes" id="UP000515344">
    <property type="component" value="Chromosome"/>
</dbReference>
<evidence type="ECO:0000313" key="6">
    <source>
        <dbReference type="Proteomes" id="UP000515344"/>
    </source>
</evidence>
<dbReference type="SUPFAM" id="SSF53822">
    <property type="entry name" value="Periplasmic binding protein-like I"/>
    <property type="match status" value="1"/>
</dbReference>
<dbReference type="PROSITE" id="PS50932">
    <property type="entry name" value="HTH_LACI_2"/>
    <property type="match status" value="1"/>
</dbReference>
<evidence type="ECO:0000256" key="1">
    <source>
        <dbReference type="ARBA" id="ARBA00023015"/>
    </source>
</evidence>
<feature type="domain" description="HTH lacI-type" evidence="4">
    <location>
        <begin position="4"/>
        <end position="58"/>
    </location>
</feature>
<dbReference type="SUPFAM" id="SSF47413">
    <property type="entry name" value="lambda repressor-like DNA-binding domains"/>
    <property type="match status" value="1"/>
</dbReference>
<dbReference type="PANTHER" id="PTHR30146">
    <property type="entry name" value="LACI-RELATED TRANSCRIPTIONAL REPRESSOR"/>
    <property type="match status" value="1"/>
</dbReference>
<dbReference type="Gene3D" id="3.40.50.2300">
    <property type="match status" value="2"/>
</dbReference>
<dbReference type="Pfam" id="PF00356">
    <property type="entry name" value="LacI"/>
    <property type="match status" value="1"/>
</dbReference>
<dbReference type="SMART" id="SM00354">
    <property type="entry name" value="HTH_LACI"/>
    <property type="match status" value="1"/>
</dbReference>
<dbReference type="AlphaFoldDB" id="A0A7G5XG65"/>
<dbReference type="RefSeq" id="WP_182802730.1">
    <property type="nucleotide sequence ID" value="NZ_CP060007.1"/>
</dbReference>
<dbReference type="Pfam" id="PF13407">
    <property type="entry name" value="Peripla_BP_4"/>
    <property type="match status" value="1"/>
</dbReference>
<reference evidence="6" key="1">
    <citation type="submission" date="2020-08" db="EMBL/GenBank/DDBJ databases">
        <title>Lacibacter sp. S13-6-6 genome sequencing.</title>
        <authorList>
            <person name="Jin L."/>
        </authorList>
    </citation>
    <scope>NUCLEOTIDE SEQUENCE [LARGE SCALE GENOMIC DNA]</scope>
    <source>
        <strain evidence="6">S13-6-6</strain>
    </source>
</reference>
<dbReference type="InterPro" id="IPR000843">
    <property type="entry name" value="HTH_LacI"/>
</dbReference>
<proteinExistence type="predicted"/>
<dbReference type="InterPro" id="IPR010982">
    <property type="entry name" value="Lambda_DNA-bd_dom_sf"/>
</dbReference>